<evidence type="ECO:0008006" key="2">
    <source>
        <dbReference type="Google" id="ProtNLM"/>
    </source>
</evidence>
<reference evidence="1" key="1">
    <citation type="journal article" date="2020" name="Nature">
        <title>Giant virus diversity and host interactions through global metagenomics.</title>
        <authorList>
            <person name="Schulz F."/>
            <person name="Roux S."/>
            <person name="Paez-Espino D."/>
            <person name="Jungbluth S."/>
            <person name="Walsh D.A."/>
            <person name="Denef V.J."/>
            <person name="McMahon K.D."/>
            <person name="Konstantinidis K.T."/>
            <person name="Eloe-Fadrosh E.A."/>
            <person name="Kyrpides N.C."/>
            <person name="Woyke T."/>
        </authorList>
    </citation>
    <scope>NUCLEOTIDE SEQUENCE</scope>
    <source>
        <strain evidence="1">GVMAG-M-3300027759-42</strain>
    </source>
</reference>
<dbReference type="Gene3D" id="3.30.40.220">
    <property type="match status" value="1"/>
</dbReference>
<proteinExistence type="predicted"/>
<dbReference type="EMBL" id="MN740446">
    <property type="protein sequence ID" value="QHU26967.1"/>
    <property type="molecule type" value="Genomic_DNA"/>
</dbReference>
<accession>A0A6C0L977</accession>
<sequence length="181" mass="21478">MNDNKNLLVNLLKPEKKPNSKEIVPKIPKKRVVTSTNKWMQPTDPESQLQYIEQIIDKKVTDEKECALILQQLGQKIGGYKGQDINKNLYSEAEFVDIEWTLDLMKKCNNHCFYCKKTVHILYENVREPMQWTLERIDNDFGHNKNNVEIACLNCNLRRRTMYHERYLFTKELSIVKKQDS</sequence>
<evidence type="ECO:0000313" key="1">
    <source>
        <dbReference type="EMBL" id="QHU26967.1"/>
    </source>
</evidence>
<name>A0A6C0L977_9ZZZZ</name>
<dbReference type="AlphaFoldDB" id="A0A6C0L977"/>
<organism evidence="1">
    <name type="scientific">viral metagenome</name>
    <dbReference type="NCBI Taxonomy" id="1070528"/>
    <lineage>
        <taxon>unclassified sequences</taxon>
        <taxon>metagenomes</taxon>
        <taxon>organismal metagenomes</taxon>
    </lineage>
</organism>
<protein>
    <recommendedName>
        <fullName evidence="2">HNH endonuclease</fullName>
    </recommendedName>
</protein>